<sequence length="16" mass="1878">ERMISMHQEGIFISSI</sequence>
<accession>A0A1X7T7F6</accession>
<evidence type="ECO:0000313" key="1">
    <source>
        <dbReference type="EnsemblMetazoa" id="Aqu2.1.10469_001"/>
    </source>
</evidence>
<name>A0A1X7T7F6_AMPQE</name>
<dbReference type="EnsemblMetazoa" id="Aqu2.1.10469_001">
    <property type="protein sequence ID" value="Aqu2.1.10469_001"/>
    <property type="gene ID" value="Aqu2.1.10469"/>
</dbReference>
<protein>
    <submittedName>
        <fullName evidence="1">Uncharacterized protein</fullName>
    </submittedName>
</protein>
<proteinExistence type="predicted"/>
<reference evidence="1" key="1">
    <citation type="submission" date="2017-05" db="UniProtKB">
        <authorList>
            <consortium name="EnsemblMetazoa"/>
        </authorList>
    </citation>
    <scope>IDENTIFICATION</scope>
</reference>
<dbReference type="AlphaFoldDB" id="A0A1X7T7F6"/>
<dbReference type="InParanoid" id="A0A1X7T7F6"/>
<organism evidence="1">
    <name type="scientific">Amphimedon queenslandica</name>
    <name type="common">Sponge</name>
    <dbReference type="NCBI Taxonomy" id="400682"/>
    <lineage>
        <taxon>Eukaryota</taxon>
        <taxon>Metazoa</taxon>
        <taxon>Porifera</taxon>
        <taxon>Demospongiae</taxon>
        <taxon>Heteroscleromorpha</taxon>
        <taxon>Haplosclerida</taxon>
        <taxon>Niphatidae</taxon>
        <taxon>Amphimedon</taxon>
    </lineage>
</organism>